<reference evidence="3" key="1">
    <citation type="submission" date="2025-08" db="UniProtKB">
        <authorList>
            <consortium name="RefSeq"/>
        </authorList>
    </citation>
    <scope>IDENTIFICATION</scope>
</reference>
<name>A0A6I9SI96_ELAGV</name>
<proteinExistence type="predicted"/>
<keyword evidence="2" id="KW-1185">Reference proteome</keyword>
<dbReference type="InParanoid" id="A0A6I9SI96"/>
<dbReference type="GeneID" id="105061429"/>
<dbReference type="InterPro" id="IPR045284">
    <property type="entry name" value="At2g27730-like"/>
</dbReference>
<dbReference type="KEGG" id="egu:105061429"/>
<feature type="region of interest" description="Disordered" evidence="1">
    <location>
        <begin position="51"/>
        <end position="89"/>
    </location>
</feature>
<dbReference type="RefSeq" id="XP_010943770.1">
    <property type="nucleotide sequence ID" value="XM_010945468.3"/>
</dbReference>
<dbReference type="Gene3D" id="1.20.5.500">
    <property type="entry name" value="Single helix bin"/>
    <property type="match status" value="1"/>
</dbReference>
<dbReference type="PANTHER" id="PTHR33878:SF4">
    <property type="entry name" value="OS08G0558900 PROTEIN"/>
    <property type="match status" value="1"/>
</dbReference>
<sequence length="89" mass="10012">MAMRSAALGGIPRLSQSAAIAGGAGWRSVRPFSEGKGRVLSEEEKAKENVYIQKMEREKMDKMKHKAEKEKLELEKEKAEKKPEETHKG</sequence>
<protein>
    <submittedName>
        <fullName evidence="3">Uncharacterized protein LOC105061429</fullName>
    </submittedName>
</protein>
<dbReference type="PANTHER" id="PTHR33878">
    <property type="entry name" value="OS08G0559000 PROTEIN"/>
    <property type="match status" value="1"/>
</dbReference>
<accession>A0A6I9SI96</accession>
<dbReference type="Proteomes" id="UP000504607">
    <property type="component" value="Unplaced"/>
</dbReference>
<evidence type="ECO:0000256" key="1">
    <source>
        <dbReference type="SAM" id="MobiDB-lite"/>
    </source>
</evidence>
<organism evidence="2 3">
    <name type="scientific">Elaeis guineensis var. tenera</name>
    <name type="common">Oil palm</name>
    <dbReference type="NCBI Taxonomy" id="51953"/>
    <lineage>
        <taxon>Eukaryota</taxon>
        <taxon>Viridiplantae</taxon>
        <taxon>Streptophyta</taxon>
        <taxon>Embryophyta</taxon>
        <taxon>Tracheophyta</taxon>
        <taxon>Spermatophyta</taxon>
        <taxon>Magnoliopsida</taxon>
        <taxon>Liliopsida</taxon>
        <taxon>Arecaceae</taxon>
        <taxon>Arecoideae</taxon>
        <taxon>Cocoseae</taxon>
        <taxon>Elaeidinae</taxon>
        <taxon>Elaeis</taxon>
    </lineage>
</organism>
<dbReference type="AlphaFoldDB" id="A0A6I9SI96"/>
<dbReference type="OrthoDB" id="691961at2759"/>
<evidence type="ECO:0000313" key="3">
    <source>
        <dbReference type="RefSeq" id="XP_010943770.1"/>
    </source>
</evidence>
<dbReference type="FunCoup" id="A0A6I9SI96">
    <property type="interactions" value="1158"/>
</dbReference>
<evidence type="ECO:0000313" key="2">
    <source>
        <dbReference type="Proteomes" id="UP000504607"/>
    </source>
</evidence>
<gene>
    <name evidence="3" type="primary">LOC105061429</name>
</gene>